<keyword evidence="1" id="KW-0732">Signal</keyword>
<evidence type="ECO:0000256" key="1">
    <source>
        <dbReference type="SAM" id="SignalP"/>
    </source>
</evidence>
<proteinExistence type="predicted"/>
<evidence type="ECO:0000313" key="3">
    <source>
        <dbReference type="EMBL" id="MFC4296153.1"/>
    </source>
</evidence>
<keyword evidence="4" id="KW-1185">Reference proteome</keyword>
<dbReference type="NCBIfam" id="NF035944">
    <property type="entry name" value="PEPxxWA-CTERM"/>
    <property type="match status" value="1"/>
</dbReference>
<dbReference type="Proteomes" id="UP001595828">
    <property type="component" value="Unassembled WGS sequence"/>
</dbReference>
<feature type="chain" id="PRO_5047224824" evidence="1">
    <location>
        <begin position="23"/>
        <end position="227"/>
    </location>
</feature>
<reference evidence="4" key="1">
    <citation type="journal article" date="2019" name="Int. J. Syst. Evol. Microbiol.">
        <title>The Global Catalogue of Microorganisms (GCM) 10K type strain sequencing project: providing services to taxonomists for standard genome sequencing and annotation.</title>
        <authorList>
            <consortium name="The Broad Institute Genomics Platform"/>
            <consortium name="The Broad Institute Genome Sequencing Center for Infectious Disease"/>
            <person name="Wu L."/>
            <person name="Ma J."/>
        </authorList>
    </citation>
    <scope>NUCLEOTIDE SEQUENCE [LARGE SCALE GENOMIC DNA]</scope>
    <source>
        <strain evidence="4">CGMCC 1.12989</strain>
    </source>
</reference>
<dbReference type="NCBIfam" id="TIGR02595">
    <property type="entry name" value="PEP_CTERM"/>
    <property type="match status" value="1"/>
</dbReference>
<gene>
    <name evidence="3" type="ORF">ACFO0A_13920</name>
</gene>
<evidence type="ECO:0000313" key="4">
    <source>
        <dbReference type="Proteomes" id="UP001595828"/>
    </source>
</evidence>
<dbReference type="Pfam" id="PF07589">
    <property type="entry name" value="PEP-CTERM"/>
    <property type="match status" value="1"/>
</dbReference>
<accession>A0ABV8RSM2</accession>
<name>A0ABV8RSM2_9SPHN</name>
<dbReference type="EMBL" id="JBHSDR010000006">
    <property type="protein sequence ID" value="MFC4296153.1"/>
    <property type="molecule type" value="Genomic_DNA"/>
</dbReference>
<organism evidence="3 4">
    <name type="scientific">Novosphingobium tardum</name>
    <dbReference type="NCBI Taxonomy" id="1538021"/>
    <lineage>
        <taxon>Bacteria</taxon>
        <taxon>Pseudomonadati</taxon>
        <taxon>Pseudomonadota</taxon>
        <taxon>Alphaproteobacteria</taxon>
        <taxon>Sphingomonadales</taxon>
        <taxon>Sphingomonadaceae</taxon>
        <taxon>Novosphingobium</taxon>
    </lineage>
</organism>
<dbReference type="InterPro" id="IPR013424">
    <property type="entry name" value="Ice-binding_C"/>
</dbReference>
<evidence type="ECO:0000259" key="2">
    <source>
        <dbReference type="Pfam" id="PF07589"/>
    </source>
</evidence>
<comment type="caution">
    <text evidence="3">The sequence shown here is derived from an EMBL/GenBank/DDBJ whole genome shotgun (WGS) entry which is preliminary data.</text>
</comment>
<feature type="signal peptide" evidence="1">
    <location>
        <begin position="1"/>
        <end position="22"/>
    </location>
</feature>
<dbReference type="RefSeq" id="WP_379539603.1">
    <property type="nucleotide sequence ID" value="NZ_JBHSDR010000006.1"/>
</dbReference>
<protein>
    <submittedName>
        <fullName evidence="3">PEPxxWA-CTERM sorting domain-containing protein</fullName>
    </submittedName>
</protein>
<feature type="domain" description="Ice-binding protein C-terminal" evidence="2">
    <location>
        <begin position="190"/>
        <end position="214"/>
    </location>
</feature>
<sequence>MRKLIALAAGVISLALTPAASAGVVIKASPSLVQPHENVLLDTDAAPGDKTLSGTTNQTDTSVLFQSSTDNVVSGPQGQAEITATGTGSNDGLGQLALSLADGGTFTSAEFNVLAKVGGSITLDALNAVNEIIAILTTTISKSGQNYFGFLADNSTPISSISIMALRNTNISLIGQFRLDGIVDSPTQSAVPEPATWLMMLLGFGPVGSALRRRKDQAKVGLRVRYS</sequence>